<feature type="domain" description="BZIP" evidence="2">
    <location>
        <begin position="281"/>
        <end position="294"/>
    </location>
</feature>
<dbReference type="Proteomes" id="UP000613401">
    <property type="component" value="Unassembled WGS sequence"/>
</dbReference>
<feature type="compositionally biased region" description="Basic residues" evidence="1">
    <location>
        <begin position="375"/>
        <end position="398"/>
    </location>
</feature>
<dbReference type="PROSITE" id="PS00036">
    <property type="entry name" value="BZIP_BASIC"/>
    <property type="match status" value="1"/>
</dbReference>
<reference evidence="3" key="1">
    <citation type="journal article" date="2020" name="Phytopathology">
        <title>Genome sequence and comparative analysis of Colletotrichum gloeosporioides isolated from Liriodendron leaves.</title>
        <authorList>
            <person name="Fu F.F."/>
            <person name="Hao Z."/>
            <person name="Wang P."/>
            <person name="Lu Y."/>
            <person name="Xue L.J."/>
            <person name="Wei G."/>
            <person name="Tian Y."/>
            <person name="Baishi H."/>
            <person name="Xu H."/>
            <person name="Shi J."/>
            <person name="Cheng T."/>
            <person name="Wang G."/>
            <person name="Yi Y."/>
            <person name="Chen J."/>
        </authorList>
    </citation>
    <scope>NUCLEOTIDE SEQUENCE</scope>
    <source>
        <strain evidence="3">Lc1</strain>
    </source>
</reference>
<proteinExistence type="predicted"/>
<evidence type="ECO:0000313" key="4">
    <source>
        <dbReference type="Proteomes" id="UP000613401"/>
    </source>
</evidence>
<dbReference type="AlphaFoldDB" id="A0A8H4FN75"/>
<keyword evidence="4" id="KW-1185">Reference proteome</keyword>
<dbReference type="RefSeq" id="XP_045267484.1">
    <property type="nucleotide sequence ID" value="XM_045406938.1"/>
</dbReference>
<evidence type="ECO:0000313" key="3">
    <source>
        <dbReference type="EMBL" id="KAF3808325.1"/>
    </source>
</evidence>
<accession>A0A8H4FN75</accession>
<sequence length="398" mass="43918">MTHFAVQDDMMGFDELRSLCAGAWDKPQADGLPNSYEDDGSHLFNDANTYFRPPQAPASPPMEYSDFASYYNNGDTSVLDQFNQVPASMINQELTLPTFEHNALPQHQASLQGHDSQRGPIPQNPTDWAATEQHDSFTPITRSTTPELPFTANLSSTNTNGAYIVPGGFASKLASALSIPSTVPAHERAAREAAMLAILSSHKPHPLPPPSPTIKRLIHPDPFRTTHKIRHGASKIFIAPVSPKPAFEPWLDAASMPEGPERDAAMARNDAIAEAKNDFERKRNNTAATRSRDRKLRAVTHRAEAIFHLQSEVEFWKARAVGLGAGVGDWEALDENVKREMVADHRWDALDFSNDATEEEKRLAKQAKVADAAARSRKAASRKKNGKGVKRKAKDMEE</sequence>
<name>A0A8H4FN75_COLGL</name>
<reference evidence="3" key="2">
    <citation type="submission" date="2020-03" db="EMBL/GenBank/DDBJ databases">
        <authorList>
            <person name="Fu F.-F."/>
            <person name="Chen J."/>
        </authorList>
    </citation>
    <scope>NUCLEOTIDE SEQUENCE</scope>
    <source>
        <strain evidence="3">Lc1</strain>
    </source>
</reference>
<evidence type="ECO:0000259" key="2">
    <source>
        <dbReference type="PROSITE" id="PS00036"/>
    </source>
</evidence>
<evidence type="ECO:0000256" key="1">
    <source>
        <dbReference type="SAM" id="MobiDB-lite"/>
    </source>
</evidence>
<dbReference type="EMBL" id="WVTB01000022">
    <property type="protein sequence ID" value="KAF3808325.1"/>
    <property type="molecule type" value="Genomic_DNA"/>
</dbReference>
<dbReference type="InterPro" id="IPR004827">
    <property type="entry name" value="bZIP"/>
</dbReference>
<organism evidence="3 4">
    <name type="scientific">Colletotrichum gloeosporioides</name>
    <name type="common">Anthracnose fungus</name>
    <name type="synonym">Glomerella cingulata</name>
    <dbReference type="NCBI Taxonomy" id="474922"/>
    <lineage>
        <taxon>Eukaryota</taxon>
        <taxon>Fungi</taxon>
        <taxon>Dikarya</taxon>
        <taxon>Ascomycota</taxon>
        <taxon>Pezizomycotina</taxon>
        <taxon>Sordariomycetes</taxon>
        <taxon>Hypocreomycetidae</taxon>
        <taxon>Glomerellales</taxon>
        <taxon>Glomerellaceae</taxon>
        <taxon>Colletotrichum</taxon>
        <taxon>Colletotrichum gloeosporioides species complex</taxon>
    </lineage>
</organism>
<feature type="region of interest" description="Disordered" evidence="1">
    <location>
        <begin position="363"/>
        <end position="398"/>
    </location>
</feature>
<comment type="caution">
    <text evidence="3">The sequence shown here is derived from an EMBL/GenBank/DDBJ whole genome shotgun (WGS) entry which is preliminary data.</text>
</comment>
<dbReference type="GO" id="GO:0003700">
    <property type="term" value="F:DNA-binding transcription factor activity"/>
    <property type="evidence" value="ECO:0007669"/>
    <property type="project" value="InterPro"/>
</dbReference>
<gene>
    <name evidence="3" type="ORF">GCG54_00006946</name>
</gene>
<protein>
    <recommendedName>
        <fullName evidence="2">BZIP domain-containing protein</fullName>
    </recommendedName>
</protein>
<dbReference type="GeneID" id="69014092"/>